<evidence type="ECO:0000313" key="4">
    <source>
        <dbReference type="Proteomes" id="UP000054498"/>
    </source>
</evidence>
<evidence type="ECO:0000313" key="3">
    <source>
        <dbReference type="EMBL" id="KIY98561.1"/>
    </source>
</evidence>
<dbReference type="KEGG" id="mng:MNEG_9402"/>
<dbReference type="Proteomes" id="UP000054498">
    <property type="component" value="Unassembled WGS sequence"/>
</dbReference>
<protein>
    <submittedName>
        <fullName evidence="3">Uncharacterized protein</fullName>
    </submittedName>
</protein>
<evidence type="ECO:0000256" key="1">
    <source>
        <dbReference type="SAM" id="MobiDB-lite"/>
    </source>
</evidence>
<feature type="signal peptide" evidence="2">
    <location>
        <begin position="1"/>
        <end position="18"/>
    </location>
</feature>
<dbReference type="RefSeq" id="XP_013897581.1">
    <property type="nucleotide sequence ID" value="XM_014042127.1"/>
</dbReference>
<evidence type="ECO:0000256" key="2">
    <source>
        <dbReference type="SAM" id="SignalP"/>
    </source>
</evidence>
<reference evidence="3 4" key="1">
    <citation type="journal article" date="2013" name="BMC Genomics">
        <title>Reconstruction of the lipid metabolism for the microalga Monoraphidium neglectum from its genome sequence reveals characteristics suitable for biofuel production.</title>
        <authorList>
            <person name="Bogen C."/>
            <person name="Al-Dilaimi A."/>
            <person name="Albersmeier A."/>
            <person name="Wichmann J."/>
            <person name="Grundmann M."/>
            <person name="Rupp O."/>
            <person name="Lauersen K.J."/>
            <person name="Blifernez-Klassen O."/>
            <person name="Kalinowski J."/>
            <person name="Goesmann A."/>
            <person name="Mussgnug J.H."/>
            <person name="Kruse O."/>
        </authorList>
    </citation>
    <scope>NUCLEOTIDE SEQUENCE [LARGE SCALE GENOMIC DNA]</scope>
    <source>
        <strain evidence="3 4">SAG 48.87</strain>
    </source>
</reference>
<proteinExistence type="predicted"/>
<sequence>MQRLAFLIVFMGAAAGEAARLAGVAKGPPLTQHQTSRRELRQFADLAGAIVGGAVSGAVRGGTNAILAPPNRGATTVVPTRGSGSSGGGSSGGCSSCRPTYTLRVRMNGRCTHNICFWYTDRNSRNGVNGCWDISSSSSNLVYEGTPVSLDERYDVHYQYGADADEDSTVMKFTPIKTPCWTNCKVPSGYEATFDC</sequence>
<dbReference type="EMBL" id="KK102141">
    <property type="protein sequence ID" value="KIY98561.1"/>
    <property type="molecule type" value="Genomic_DNA"/>
</dbReference>
<feature type="region of interest" description="Disordered" evidence="1">
    <location>
        <begin position="70"/>
        <end position="95"/>
    </location>
</feature>
<keyword evidence="4" id="KW-1185">Reference proteome</keyword>
<organism evidence="3 4">
    <name type="scientific">Monoraphidium neglectum</name>
    <dbReference type="NCBI Taxonomy" id="145388"/>
    <lineage>
        <taxon>Eukaryota</taxon>
        <taxon>Viridiplantae</taxon>
        <taxon>Chlorophyta</taxon>
        <taxon>core chlorophytes</taxon>
        <taxon>Chlorophyceae</taxon>
        <taxon>CS clade</taxon>
        <taxon>Sphaeropleales</taxon>
        <taxon>Selenastraceae</taxon>
        <taxon>Monoraphidium</taxon>
    </lineage>
</organism>
<gene>
    <name evidence="3" type="ORF">MNEG_9402</name>
</gene>
<accession>A0A0D2MCK6</accession>
<dbReference type="GeneID" id="25742277"/>
<name>A0A0D2MCK6_9CHLO</name>
<keyword evidence="2" id="KW-0732">Signal</keyword>
<feature type="chain" id="PRO_5002247124" evidence="2">
    <location>
        <begin position="19"/>
        <end position="196"/>
    </location>
</feature>
<dbReference type="AlphaFoldDB" id="A0A0D2MCK6"/>